<dbReference type="SUPFAM" id="SSF53850">
    <property type="entry name" value="Periplasmic binding protein-like II"/>
    <property type="match status" value="1"/>
</dbReference>
<feature type="domain" description="Solute-binding protein family 3/N-terminal" evidence="3">
    <location>
        <begin position="44"/>
        <end position="264"/>
    </location>
</feature>
<feature type="chain" id="PRO_5042188018" evidence="2">
    <location>
        <begin position="34"/>
        <end position="274"/>
    </location>
</feature>
<proteinExistence type="predicted"/>
<dbReference type="InterPro" id="IPR006311">
    <property type="entry name" value="TAT_signal"/>
</dbReference>
<dbReference type="RefSeq" id="WP_045585182.1">
    <property type="nucleotide sequence ID" value="NZ_CP012406.1"/>
</dbReference>
<keyword evidence="1 2" id="KW-0732">Signal</keyword>
<evidence type="ECO:0000313" key="4">
    <source>
        <dbReference type="EMBL" id="ALG75234.1"/>
    </source>
</evidence>
<dbReference type="CDD" id="cd01072">
    <property type="entry name" value="PBP2_SMa0082_like"/>
    <property type="match status" value="1"/>
</dbReference>
<gene>
    <name evidence="4" type="ORF">AL072_30400</name>
</gene>
<evidence type="ECO:0000259" key="3">
    <source>
        <dbReference type="SMART" id="SM00062"/>
    </source>
</evidence>
<dbReference type="Gene3D" id="3.40.190.10">
    <property type="entry name" value="Periplasmic binding protein-like II"/>
    <property type="match status" value="2"/>
</dbReference>
<accession>A0AAC9EYM9</accession>
<protein>
    <submittedName>
        <fullName evidence="4">ABC transporter substrate-binding protein</fullName>
    </submittedName>
</protein>
<organism evidence="4 5">
    <name type="scientific">Azospirillum thiophilum</name>
    <dbReference type="NCBI Taxonomy" id="528244"/>
    <lineage>
        <taxon>Bacteria</taxon>
        <taxon>Pseudomonadati</taxon>
        <taxon>Pseudomonadota</taxon>
        <taxon>Alphaproteobacteria</taxon>
        <taxon>Rhodospirillales</taxon>
        <taxon>Azospirillaceae</taxon>
        <taxon>Azospirillum</taxon>
    </lineage>
</organism>
<dbReference type="KEGG" id="ati:AL072_30400"/>
<reference evidence="4 5" key="2">
    <citation type="journal article" date="2016" name="Genome Announc.">
        <title>Complete Genome Sequence of a Strain of Azospirillum thiophilum Isolated from a Sulfide Spring.</title>
        <authorList>
            <person name="Fomenkov A."/>
            <person name="Vincze T."/>
            <person name="Grabovich M."/>
            <person name="Anton B.P."/>
            <person name="Dubinina G."/>
            <person name="Orlova M."/>
            <person name="Belousova E."/>
            <person name="Roberts R.J."/>
        </authorList>
    </citation>
    <scope>NUCLEOTIDE SEQUENCE [LARGE SCALE GENOMIC DNA]</scope>
    <source>
        <strain evidence="4 5">BV-S</strain>
    </source>
</reference>
<name>A0AAC9EYM9_9PROT</name>
<dbReference type="PROSITE" id="PS51318">
    <property type="entry name" value="TAT"/>
    <property type="match status" value="1"/>
</dbReference>
<evidence type="ECO:0000256" key="2">
    <source>
        <dbReference type="SAM" id="SignalP"/>
    </source>
</evidence>
<dbReference type="AlphaFoldDB" id="A0AAC9EYM9"/>
<dbReference type="Proteomes" id="UP000069935">
    <property type="component" value="Chromosome 6"/>
</dbReference>
<evidence type="ECO:0000256" key="1">
    <source>
        <dbReference type="ARBA" id="ARBA00022729"/>
    </source>
</evidence>
<keyword evidence="5" id="KW-1185">Reference proteome</keyword>
<dbReference type="InterPro" id="IPR001638">
    <property type="entry name" value="Solute-binding_3/MltF_N"/>
</dbReference>
<dbReference type="SMART" id="SM00062">
    <property type="entry name" value="PBPb"/>
    <property type="match status" value="1"/>
</dbReference>
<evidence type="ECO:0000313" key="5">
    <source>
        <dbReference type="Proteomes" id="UP000069935"/>
    </source>
</evidence>
<dbReference type="PANTHER" id="PTHR35936:SF17">
    <property type="entry name" value="ARGININE-BINDING EXTRACELLULAR PROTEIN ARTP"/>
    <property type="match status" value="1"/>
</dbReference>
<sequence length="274" mass="28506">MAFTATRRLIVAGALTTAAAIAAFGGLAATAHAQSVEDIKGKGKLTVGMLVDFPPFGITSADGKPDGYDADVAKLMAKHMGVPVEIVPVTGPNRIPYLLTGKVDVLVASLGITPERAKQVAFSDPYAAIEIGLLAPQKSPVAKAEDLSGKSAGVARASTQDQSLSAVAPKDARIMRFDDDASAVQALLSGQVDALGVSNVVAQQIKAMAPQANYEMKFVLKSQVQGVAMRQGQDKLLAWVNGFLDTVKKNGELNTIHQKWLGTDLPAAVTAGKS</sequence>
<dbReference type="PANTHER" id="PTHR35936">
    <property type="entry name" value="MEMBRANE-BOUND LYTIC MUREIN TRANSGLYCOSYLASE F"/>
    <property type="match status" value="1"/>
</dbReference>
<dbReference type="Pfam" id="PF00497">
    <property type="entry name" value="SBP_bac_3"/>
    <property type="match status" value="1"/>
</dbReference>
<dbReference type="EMBL" id="CP012406">
    <property type="protein sequence ID" value="ALG75234.1"/>
    <property type="molecule type" value="Genomic_DNA"/>
</dbReference>
<feature type="signal peptide" evidence="2">
    <location>
        <begin position="1"/>
        <end position="33"/>
    </location>
</feature>
<reference evidence="5" key="1">
    <citation type="submission" date="2015-08" db="EMBL/GenBank/DDBJ databases">
        <title>Complete Genome Sequence of Azospirillum thiophilum BV-S.</title>
        <authorList>
            <person name="Fomenkov A."/>
            <person name="Vincze T."/>
            <person name="Grabovich M."/>
            <person name="Dubinina G."/>
            <person name="Orlova M."/>
            <person name="Belousova E."/>
            <person name="Roberts R.J."/>
        </authorList>
    </citation>
    <scope>NUCLEOTIDE SEQUENCE [LARGE SCALE GENOMIC DNA]</scope>
    <source>
        <strain evidence="5">BV-S</strain>
    </source>
</reference>